<keyword evidence="2" id="KW-0677">Repeat</keyword>
<evidence type="ECO:0000256" key="1">
    <source>
        <dbReference type="ARBA" id="ARBA00022588"/>
    </source>
</evidence>
<evidence type="ECO:0000256" key="8">
    <source>
        <dbReference type="SAM" id="MobiDB-lite"/>
    </source>
</evidence>
<dbReference type="GeneTree" id="ENSGT00950000182946"/>
<dbReference type="Proteomes" id="UP000694540">
    <property type="component" value="Unplaced"/>
</dbReference>
<dbReference type="GO" id="GO:0043066">
    <property type="term" value="P:negative regulation of apoptotic process"/>
    <property type="evidence" value="ECO:0007669"/>
    <property type="project" value="Ensembl"/>
</dbReference>
<evidence type="ECO:0000313" key="10">
    <source>
        <dbReference type="Proteomes" id="UP000694540"/>
    </source>
</evidence>
<keyword evidence="1" id="KW-0399">Innate immunity</keyword>
<organism evidence="9 10">
    <name type="scientific">Catagonus wagneri</name>
    <name type="common">Chacoan peccary</name>
    <dbReference type="NCBI Taxonomy" id="51154"/>
    <lineage>
        <taxon>Eukaryota</taxon>
        <taxon>Metazoa</taxon>
        <taxon>Chordata</taxon>
        <taxon>Craniata</taxon>
        <taxon>Vertebrata</taxon>
        <taxon>Euteleostomi</taxon>
        <taxon>Mammalia</taxon>
        <taxon>Eutheria</taxon>
        <taxon>Laurasiatheria</taxon>
        <taxon>Artiodactyla</taxon>
        <taxon>Suina</taxon>
        <taxon>Tayassuidae</taxon>
        <taxon>Catagonus</taxon>
    </lineage>
</organism>
<dbReference type="AlphaFoldDB" id="A0A8C3WAG6"/>
<dbReference type="InterPro" id="IPR011990">
    <property type="entry name" value="TPR-like_helical_dom_sf"/>
</dbReference>
<reference evidence="9" key="1">
    <citation type="submission" date="2025-05" db="UniProtKB">
        <authorList>
            <consortium name="Ensembl"/>
        </authorList>
    </citation>
    <scope>IDENTIFICATION</scope>
</reference>
<dbReference type="FunFam" id="1.25.40.10:FF:000036">
    <property type="entry name" value="interferon-induced protein with tetratricopeptide repeats 5"/>
    <property type="match status" value="1"/>
</dbReference>
<dbReference type="PANTHER" id="PTHR10271">
    <property type="entry name" value="INTERFERON-INDUCED PROTEIN WITH TETRATRICOPEPTIDE REPEATS"/>
    <property type="match status" value="1"/>
</dbReference>
<dbReference type="PROSITE" id="PS50005">
    <property type="entry name" value="TPR"/>
    <property type="match status" value="1"/>
</dbReference>
<evidence type="ECO:0000256" key="7">
    <source>
        <dbReference type="PROSITE-ProRule" id="PRU00339"/>
    </source>
</evidence>
<evidence type="ECO:0000313" key="9">
    <source>
        <dbReference type="Ensembl" id="ENSCWAP00000011208.1"/>
    </source>
</evidence>
<evidence type="ECO:0000256" key="4">
    <source>
        <dbReference type="ARBA" id="ARBA00022859"/>
    </source>
</evidence>
<comment type="similarity">
    <text evidence="6">Belongs to the IFIT family.</text>
</comment>
<dbReference type="GO" id="GO:0005739">
    <property type="term" value="C:mitochondrion"/>
    <property type="evidence" value="ECO:0007669"/>
    <property type="project" value="Ensembl"/>
</dbReference>
<dbReference type="InterPro" id="IPR019734">
    <property type="entry name" value="TPR_rpt"/>
</dbReference>
<proteinExistence type="inferred from homology"/>
<dbReference type="Gene3D" id="1.25.40.10">
    <property type="entry name" value="Tetratricopeptide repeat domain"/>
    <property type="match status" value="3"/>
</dbReference>
<evidence type="ECO:0000256" key="2">
    <source>
        <dbReference type="ARBA" id="ARBA00022737"/>
    </source>
</evidence>
<dbReference type="GO" id="GO:0008285">
    <property type="term" value="P:negative regulation of cell population proliferation"/>
    <property type="evidence" value="ECO:0007669"/>
    <property type="project" value="Ensembl"/>
</dbReference>
<sequence>MSEVNKNSLKKILPQLKCHFTWNLLKEGSVWDDLEYRVCNQTELLNSEFKATTYNLLAYIKHLNGQNEAALEYLRQAEELIQQEHTDQAEIRSLVTWGNYAWVYYHLGRLSDAQVYVDKVKQVCEKFSNPYSIECPELDCEEGWTLLKCGGKQTEKAKVYFEKALEEKPDNPEFSSGLAIAMYYLDGKPEQQSSVDILKEAIELSPDNQYIKVLLALKLQKMNEEAQGEELVVEALEKAPCQTDVLCSAAEFYREKGDLDKAIELFLTALESTPNNGYLYHQIACCYRAKIKQILDAEESEASSNSEKIEELRKHAKDYVNKAIEKGLNPMYAYSESTELLEVGECHQIPFSKELPNTEGQQLHQHYYNSQEYHEKSEDTAVQHSLEGLSINAKSAEKEKIKYQLQNGAENQLPQSAQNSWYLQGLIHKMNGDLLQAAACYEKQLGYLLRNSLSGIGSIFHPASEMEEGTEEMDQGTDSSTLRELPDALK</sequence>
<gene>
    <name evidence="9" type="primary">IFIT3</name>
</gene>
<keyword evidence="3 7" id="KW-0802">TPR repeat</keyword>
<dbReference type="PANTHER" id="PTHR10271:SF3">
    <property type="entry name" value="INTERFERON-INDUCED PROTEIN WITH TETRATRICOPEPTIDE REPEATS 3"/>
    <property type="match status" value="1"/>
</dbReference>
<keyword evidence="10" id="KW-1185">Reference proteome</keyword>
<keyword evidence="4" id="KW-0391">Immunity</keyword>
<protein>
    <submittedName>
        <fullName evidence="9">Interferon induced protein with tetratricopeptide repeats 3</fullName>
    </submittedName>
</protein>
<dbReference type="GO" id="GO:0042802">
    <property type="term" value="F:identical protein binding"/>
    <property type="evidence" value="ECO:0007669"/>
    <property type="project" value="Ensembl"/>
</dbReference>
<feature type="compositionally biased region" description="Acidic residues" evidence="8">
    <location>
        <begin position="466"/>
        <end position="475"/>
    </location>
</feature>
<dbReference type="SMART" id="SM00028">
    <property type="entry name" value="TPR"/>
    <property type="match status" value="5"/>
</dbReference>
<dbReference type="Ensembl" id="ENSCWAT00000012201.1">
    <property type="protein sequence ID" value="ENSCWAP00000011208.1"/>
    <property type="gene ID" value="ENSCWAG00000008761.1"/>
</dbReference>
<feature type="repeat" description="TPR" evidence="7">
    <location>
        <begin position="243"/>
        <end position="276"/>
    </location>
</feature>
<evidence type="ECO:0000256" key="6">
    <source>
        <dbReference type="ARBA" id="ARBA00038336"/>
    </source>
</evidence>
<dbReference type="Pfam" id="PF13181">
    <property type="entry name" value="TPR_8"/>
    <property type="match status" value="3"/>
</dbReference>
<name>A0A8C3WAG6_9CETA</name>
<dbReference type="GO" id="GO:0140374">
    <property type="term" value="P:antiviral innate immune response"/>
    <property type="evidence" value="ECO:0007669"/>
    <property type="project" value="Ensembl"/>
</dbReference>
<evidence type="ECO:0000256" key="3">
    <source>
        <dbReference type="ARBA" id="ARBA00022803"/>
    </source>
</evidence>
<accession>A0A8C3WAG6</accession>
<keyword evidence="5" id="KW-0051">Antiviral defense</keyword>
<feature type="region of interest" description="Disordered" evidence="8">
    <location>
        <begin position="466"/>
        <end position="490"/>
    </location>
</feature>
<dbReference type="SUPFAM" id="SSF48452">
    <property type="entry name" value="TPR-like"/>
    <property type="match status" value="2"/>
</dbReference>
<dbReference type="GO" id="GO:0005829">
    <property type="term" value="C:cytosol"/>
    <property type="evidence" value="ECO:0007669"/>
    <property type="project" value="Ensembl"/>
</dbReference>
<dbReference type="Ensembl" id="ENSCWAT00000012175.1">
    <property type="protein sequence ID" value="ENSCWAP00000011182.1"/>
    <property type="gene ID" value="ENSCWAG00000008761.1"/>
</dbReference>
<evidence type="ECO:0000256" key="5">
    <source>
        <dbReference type="ARBA" id="ARBA00023118"/>
    </source>
</evidence>